<accession>A0A3B1ALW8</accession>
<dbReference type="GO" id="GO:0043200">
    <property type="term" value="P:response to amino acid"/>
    <property type="evidence" value="ECO:0007669"/>
    <property type="project" value="TreeGrafter"/>
</dbReference>
<keyword evidence="3" id="KW-0010">Activator</keyword>
<dbReference type="SUPFAM" id="SSF54909">
    <property type="entry name" value="Dimeric alpha+beta barrel"/>
    <property type="match status" value="1"/>
</dbReference>
<dbReference type="AlphaFoldDB" id="A0A3B1ALW8"/>
<dbReference type="Gene3D" id="1.10.10.10">
    <property type="entry name" value="Winged helix-like DNA-binding domain superfamily/Winged helix DNA-binding domain"/>
    <property type="match status" value="1"/>
</dbReference>
<keyword evidence="1" id="KW-0805">Transcription regulation</keyword>
<dbReference type="SMART" id="SM00344">
    <property type="entry name" value="HTH_ASNC"/>
    <property type="match status" value="1"/>
</dbReference>
<evidence type="ECO:0000256" key="3">
    <source>
        <dbReference type="ARBA" id="ARBA00023159"/>
    </source>
</evidence>
<dbReference type="InterPro" id="IPR036388">
    <property type="entry name" value="WH-like_DNA-bd_sf"/>
</dbReference>
<evidence type="ECO:0000256" key="2">
    <source>
        <dbReference type="ARBA" id="ARBA00023125"/>
    </source>
</evidence>
<keyword evidence="2" id="KW-0238">DNA-binding</keyword>
<proteinExistence type="predicted"/>
<evidence type="ECO:0000256" key="1">
    <source>
        <dbReference type="ARBA" id="ARBA00023015"/>
    </source>
</evidence>
<dbReference type="InterPro" id="IPR011008">
    <property type="entry name" value="Dimeric_a/b-barrel"/>
</dbReference>
<dbReference type="InterPro" id="IPR019887">
    <property type="entry name" value="Tscrpt_reg_AsnC/Lrp_C"/>
</dbReference>
<dbReference type="Pfam" id="PF01037">
    <property type="entry name" value="AsnC_trans_reg"/>
    <property type="match status" value="1"/>
</dbReference>
<name>A0A3B1ALW8_9ZZZZ</name>
<dbReference type="PRINTS" id="PR00033">
    <property type="entry name" value="HTHASNC"/>
</dbReference>
<dbReference type="InterPro" id="IPR036390">
    <property type="entry name" value="WH_DNA-bd_sf"/>
</dbReference>
<dbReference type="SUPFAM" id="SSF46785">
    <property type="entry name" value="Winged helix' DNA-binding domain"/>
    <property type="match status" value="1"/>
</dbReference>
<dbReference type="Gene3D" id="3.30.70.920">
    <property type="match status" value="1"/>
</dbReference>
<evidence type="ECO:0000259" key="5">
    <source>
        <dbReference type="PROSITE" id="PS50956"/>
    </source>
</evidence>
<sequence>MQIEKYTEKQFSLDKIDQKILNILQGDGRISNVKLAGAINLSPTPCLERVKRLEKRGYIKDYVALLNAEMLGAALVSFIEVSLDRTTTKALETFRKEILAMPEVQECHMVAGGFDYLVKVRTRDMAHYRKFLGEKLSTLSDISTTHTYVVMEEVKDTSAVAIPSPGPNPPL</sequence>
<dbReference type="InterPro" id="IPR019888">
    <property type="entry name" value="Tscrpt_reg_AsnC-like"/>
</dbReference>
<dbReference type="GO" id="GO:0005829">
    <property type="term" value="C:cytosol"/>
    <property type="evidence" value="ECO:0007669"/>
    <property type="project" value="TreeGrafter"/>
</dbReference>
<dbReference type="InterPro" id="IPR000485">
    <property type="entry name" value="AsnC-type_HTH_dom"/>
</dbReference>
<evidence type="ECO:0000313" key="6">
    <source>
        <dbReference type="EMBL" id="VAX04732.1"/>
    </source>
</evidence>
<feature type="domain" description="HTH asnC-type" evidence="5">
    <location>
        <begin position="13"/>
        <end position="74"/>
    </location>
</feature>
<keyword evidence="4" id="KW-0804">Transcription</keyword>
<dbReference type="PROSITE" id="PS50956">
    <property type="entry name" value="HTH_ASNC_2"/>
    <property type="match status" value="1"/>
</dbReference>
<dbReference type="Pfam" id="PF13412">
    <property type="entry name" value="HTH_24"/>
    <property type="match status" value="1"/>
</dbReference>
<dbReference type="PANTHER" id="PTHR30154">
    <property type="entry name" value="LEUCINE-RESPONSIVE REGULATORY PROTEIN"/>
    <property type="match status" value="1"/>
</dbReference>
<protein>
    <submittedName>
        <fullName evidence="6">Leucine-responsive regulatory protein, regulator for leucine (Or lrp) regulon and high-affinity branched-chain amino acid transport system</fullName>
    </submittedName>
</protein>
<reference evidence="6" key="1">
    <citation type="submission" date="2018-06" db="EMBL/GenBank/DDBJ databases">
        <authorList>
            <person name="Zhirakovskaya E."/>
        </authorList>
    </citation>
    <scope>NUCLEOTIDE SEQUENCE</scope>
</reference>
<evidence type="ECO:0000256" key="4">
    <source>
        <dbReference type="ARBA" id="ARBA00023163"/>
    </source>
</evidence>
<dbReference type="PANTHER" id="PTHR30154:SF0">
    <property type="entry name" value="LEUCINE-RESPONSIVE REGULATORY PROTEIN"/>
    <property type="match status" value="1"/>
</dbReference>
<organism evidence="6">
    <name type="scientific">hydrothermal vent metagenome</name>
    <dbReference type="NCBI Taxonomy" id="652676"/>
    <lineage>
        <taxon>unclassified sequences</taxon>
        <taxon>metagenomes</taxon>
        <taxon>ecological metagenomes</taxon>
    </lineage>
</organism>
<gene>
    <name evidence="6" type="ORF">MNBD_ALPHA03-511</name>
</gene>
<dbReference type="EMBL" id="UOFW01000107">
    <property type="protein sequence ID" value="VAX04732.1"/>
    <property type="molecule type" value="Genomic_DNA"/>
</dbReference>
<dbReference type="GO" id="GO:0043565">
    <property type="term" value="F:sequence-specific DNA binding"/>
    <property type="evidence" value="ECO:0007669"/>
    <property type="project" value="InterPro"/>
</dbReference>